<keyword evidence="2" id="KW-1185">Reference proteome</keyword>
<name>A0A4V3CII9_9BURK</name>
<reference evidence="1 2" key="1">
    <citation type="submission" date="2019-03" db="EMBL/GenBank/DDBJ databases">
        <title>Genomic Encyclopedia of Type Strains, Phase IV (KMG-IV): sequencing the most valuable type-strain genomes for metagenomic binning, comparative biology and taxonomic classification.</title>
        <authorList>
            <person name="Goeker M."/>
        </authorList>
    </citation>
    <scope>NUCLEOTIDE SEQUENCE [LARGE SCALE GENOMIC DNA]</scope>
    <source>
        <strain evidence="1 2">DSM 25082</strain>
    </source>
</reference>
<dbReference type="Proteomes" id="UP000295357">
    <property type="component" value="Unassembled WGS sequence"/>
</dbReference>
<sequence length="229" mass="26002">MNRARYNRAWAFLTVVGALCILGWAWQEQRERAEAAEPAGVNPDWVEGQVFAQGLPEGAFAACSRQFALGSTQRMACFTWLQERRQYPPLPARGDWDSGKTGAQCRDEVRQHFALQISDAVDMQDMHQAHLLVEREDDARRQCRNYDMARLPRVIREPAARLEGLIERLQRGEQPSSAEQDAVAQEERLAQDFPAWPEREAYLQRLTVYRELLAALPATVPASNPAAQL</sequence>
<proteinExistence type="predicted"/>
<protein>
    <submittedName>
        <fullName evidence="1">Uncharacterized protein</fullName>
    </submittedName>
</protein>
<accession>A0A4V3CII9</accession>
<evidence type="ECO:0000313" key="2">
    <source>
        <dbReference type="Proteomes" id="UP000295357"/>
    </source>
</evidence>
<evidence type="ECO:0000313" key="1">
    <source>
        <dbReference type="EMBL" id="TDP05697.1"/>
    </source>
</evidence>
<dbReference type="RefSeq" id="WP_133605228.1">
    <property type="nucleotide sequence ID" value="NZ_JAUFPJ010000011.1"/>
</dbReference>
<organism evidence="1 2">
    <name type="scientific">Roseateles asaccharophilus</name>
    <dbReference type="NCBI Taxonomy" id="582607"/>
    <lineage>
        <taxon>Bacteria</taxon>
        <taxon>Pseudomonadati</taxon>
        <taxon>Pseudomonadota</taxon>
        <taxon>Betaproteobacteria</taxon>
        <taxon>Burkholderiales</taxon>
        <taxon>Sphaerotilaceae</taxon>
        <taxon>Roseateles</taxon>
    </lineage>
</organism>
<dbReference type="AlphaFoldDB" id="A0A4V3CII9"/>
<dbReference type="EMBL" id="SNXE01000010">
    <property type="protein sequence ID" value="TDP05697.1"/>
    <property type="molecule type" value="Genomic_DNA"/>
</dbReference>
<comment type="caution">
    <text evidence="1">The sequence shown here is derived from an EMBL/GenBank/DDBJ whole genome shotgun (WGS) entry which is preliminary data.</text>
</comment>
<gene>
    <name evidence="1" type="ORF">DFR39_110125</name>
</gene>
<dbReference type="OrthoDB" id="9881055at2"/>